<dbReference type="RefSeq" id="WP_040742700.1">
    <property type="nucleotide sequence ID" value="NZ_QJKF01000015.1"/>
</dbReference>
<sequence>MTSSKGGTTPKYFYKNAVATPSGVDCKYMHATFFGVFPVESTEHYSWSQVCDGMRMGKDGWWDGEFPRCGH</sequence>
<dbReference type="EMBL" id="QJKF01000015">
    <property type="protein sequence ID" value="PXX58149.1"/>
    <property type="molecule type" value="Genomic_DNA"/>
</dbReference>
<name>A0A318JSR0_9NOCA</name>
<keyword evidence="2" id="KW-1185">Reference proteome</keyword>
<proteinExistence type="predicted"/>
<evidence type="ECO:0000313" key="1">
    <source>
        <dbReference type="EMBL" id="PXX58149.1"/>
    </source>
</evidence>
<dbReference type="AlphaFoldDB" id="A0A318JSR0"/>
<organism evidence="1 2">
    <name type="scientific">Nocardia tenerifensis</name>
    <dbReference type="NCBI Taxonomy" id="228006"/>
    <lineage>
        <taxon>Bacteria</taxon>
        <taxon>Bacillati</taxon>
        <taxon>Actinomycetota</taxon>
        <taxon>Actinomycetes</taxon>
        <taxon>Mycobacteriales</taxon>
        <taxon>Nocardiaceae</taxon>
        <taxon>Nocardia</taxon>
    </lineage>
</organism>
<gene>
    <name evidence="1" type="ORF">DFR70_115122</name>
</gene>
<accession>A0A318JSR0</accession>
<dbReference type="Proteomes" id="UP000247569">
    <property type="component" value="Unassembled WGS sequence"/>
</dbReference>
<reference evidence="1 2" key="1">
    <citation type="submission" date="2018-05" db="EMBL/GenBank/DDBJ databases">
        <title>Genomic Encyclopedia of Type Strains, Phase IV (KMG-IV): sequencing the most valuable type-strain genomes for metagenomic binning, comparative biology and taxonomic classification.</title>
        <authorList>
            <person name="Goeker M."/>
        </authorList>
    </citation>
    <scope>NUCLEOTIDE SEQUENCE [LARGE SCALE GENOMIC DNA]</scope>
    <source>
        <strain evidence="1 2">DSM 44704</strain>
    </source>
</reference>
<evidence type="ECO:0000313" key="2">
    <source>
        <dbReference type="Proteomes" id="UP000247569"/>
    </source>
</evidence>
<comment type="caution">
    <text evidence="1">The sequence shown here is derived from an EMBL/GenBank/DDBJ whole genome shotgun (WGS) entry which is preliminary data.</text>
</comment>
<protein>
    <submittedName>
        <fullName evidence="1">Uncharacterized protein</fullName>
    </submittedName>
</protein>